<dbReference type="InterPro" id="IPR050834">
    <property type="entry name" value="Glycosyltransf_2"/>
</dbReference>
<organism evidence="5 6">
    <name type="scientific">Staphylococcus americanisciuri</name>
    <dbReference type="NCBI Taxonomy" id="2973940"/>
    <lineage>
        <taxon>Bacteria</taxon>
        <taxon>Bacillati</taxon>
        <taxon>Bacillota</taxon>
        <taxon>Bacilli</taxon>
        <taxon>Bacillales</taxon>
        <taxon>Staphylococcaceae</taxon>
        <taxon>Staphylococcus</taxon>
    </lineage>
</organism>
<accession>A0ABT2F3U7</accession>
<evidence type="ECO:0000256" key="2">
    <source>
        <dbReference type="ARBA" id="ARBA00040220"/>
    </source>
</evidence>
<keyword evidence="1" id="KW-0777">Teichoic acid biosynthesis</keyword>
<name>A0ABT2F3U7_9STAP</name>
<reference evidence="5 6" key="1">
    <citation type="journal article" date="2023" name="Int. J. Syst. Evol. Microbiol.">
        <title>Streptococcus sciuri sp. nov., Staphylococcus marylandisciuri sp. nov. and Staphylococcus americanisciuri sp. nov., isolated from faeces of eastern grey squirrel (Sciurus carolinensis).</title>
        <authorList>
            <person name="Volokhov D.V."/>
            <person name="Zagorodnyaya T.A."/>
            <person name="Furtak V.A."/>
            <person name="Nattanmai G."/>
            <person name="Randall L."/>
            <person name="Jose S."/>
            <person name="Gao Y."/>
            <person name="Eisenberg T."/>
            <person name="Delmonte P."/>
            <person name="Blom J."/>
            <person name="Mitchell K.K."/>
        </authorList>
    </citation>
    <scope>NUCLEOTIDE SEQUENCE [LARGE SCALE GENOMIC DNA]</scope>
    <source>
        <strain evidence="5 6">GRT3</strain>
    </source>
</reference>
<dbReference type="InterPro" id="IPR001173">
    <property type="entry name" value="Glyco_trans_2-like"/>
</dbReference>
<gene>
    <name evidence="5" type="ORF">NXS11_09725</name>
</gene>
<evidence type="ECO:0000313" key="5">
    <source>
        <dbReference type="EMBL" id="MCS4487149.1"/>
    </source>
</evidence>
<evidence type="ECO:0000259" key="4">
    <source>
        <dbReference type="Pfam" id="PF00535"/>
    </source>
</evidence>
<dbReference type="Proteomes" id="UP001205609">
    <property type="component" value="Unassembled WGS sequence"/>
</dbReference>
<dbReference type="EMBL" id="JANUXY010000011">
    <property type="protein sequence ID" value="MCS4487149.1"/>
    <property type="molecule type" value="Genomic_DNA"/>
</dbReference>
<protein>
    <recommendedName>
        <fullName evidence="2">Putative glycosyltransferase TagX</fullName>
    </recommendedName>
    <alternativeName>
        <fullName evidence="3">Teichoic acid biosynthesis protein X</fullName>
    </alternativeName>
</protein>
<dbReference type="CDD" id="cd00761">
    <property type="entry name" value="Glyco_tranf_GTA_type"/>
    <property type="match status" value="1"/>
</dbReference>
<dbReference type="Pfam" id="PF00535">
    <property type="entry name" value="Glycos_transf_2"/>
    <property type="match status" value="1"/>
</dbReference>
<sequence>MFSVIVSTYNGSKEILNTLENIKRGLEGFRFEIIVVDDGSIDDTAILLEPYKKDKRFKILKQSNQGISAARNQGIEAMSQYAQYVVFIDDSDKVAKNFFLKIDNYFNTYADIDIVATPLIRTKNGIFQQHSLNYRFHAGKQIVDIHNDYQYIQFHIGGMAFRKRLFDNQQYRFDENLTFWEDAKFINNILIDIEKYGLISDTAYFYNSENPNSLSKSAWFLEERYIPLIENNYMFLIRKSNEKFNHTIPYVQFLIATHYSEYLKEHNQERIIENPYFNVDRFELASQRLFSNISSEIIYNLRTHHVYINYMLNLKGKSVERSRLVHNFKIHIHTFNILTRNIKFSFSDPTATIPIDSKVYLNCFGNHLKLATLVKTRRLNILGKPTNDFSKNIYKIKLPLIYLFIRSKMTIVKNEIEYEIYNPSILSRVVKNVQKLIKHRRK</sequence>
<dbReference type="PANTHER" id="PTHR43685:SF2">
    <property type="entry name" value="GLYCOSYLTRANSFERASE 2-LIKE DOMAIN-CONTAINING PROTEIN"/>
    <property type="match status" value="1"/>
</dbReference>
<keyword evidence="6" id="KW-1185">Reference proteome</keyword>
<comment type="caution">
    <text evidence="5">The sequence shown here is derived from an EMBL/GenBank/DDBJ whole genome shotgun (WGS) entry which is preliminary data.</text>
</comment>
<proteinExistence type="predicted"/>
<dbReference type="RefSeq" id="WP_259200809.1">
    <property type="nucleotide sequence ID" value="NZ_JANUXY010000011.1"/>
</dbReference>
<evidence type="ECO:0000256" key="3">
    <source>
        <dbReference type="ARBA" id="ARBA00041596"/>
    </source>
</evidence>
<evidence type="ECO:0000256" key="1">
    <source>
        <dbReference type="ARBA" id="ARBA00022944"/>
    </source>
</evidence>
<evidence type="ECO:0000313" key="6">
    <source>
        <dbReference type="Proteomes" id="UP001205609"/>
    </source>
</evidence>
<dbReference type="InterPro" id="IPR029044">
    <property type="entry name" value="Nucleotide-diphossugar_trans"/>
</dbReference>
<feature type="domain" description="Glycosyltransferase 2-like" evidence="4">
    <location>
        <begin position="3"/>
        <end position="164"/>
    </location>
</feature>
<dbReference type="SUPFAM" id="SSF53448">
    <property type="entry name" value="Nucleotide-diphospho-sugar transferases"/>
    <property type="match status" value="1"/>
</dbReference>
<dbReference type="Gene3D" id="3.90.550.10">
    <property type="entry name" value="Spore Coat Polysaccharide Biosynthesis Protein SpsA, Chain A"/>
    <property type="match status" value="1"/>
</dbReference>
<dbReference type="PANTHER" id="PTHR43685">
    <property type="entry name" value="GLYCOSYLTRANSFERASE"/>
    <property type="match status" value="1"/>
</dbReference>